<evidence type="ECO:0000313" key="1">
    <source>
        <dbReference type="EMBL" id="MBC5721592.1"/>
    </source>
</evidence>
<evidence type="ECO:0008006" key="3">
    <source>
        <dbReference type="Google" id="ProtNLM"/>
    </source>
</evidence>
<dbReference type="AlphaFoldDB" id="A0A8J6J7Y3"/>
<sequence length="184" mass="21409">MTDFDSFSDQLLEESKALLEKAKTDEPFTQSAYLHSSLLLAISALEACINSIVEEILIEPYRTRYTVYEQALLLEKDVRFDRGEYILSNGLKISRITDRIEFLYYKYTGKKLDRTYPWYATLKQSIDLRNKLVHPKENIQLTIKQVEMSILSVVNTIDELYKAVYQRKFPAVDRGIASKYTIGD</sequence>
<reference evidence="1" key="1">
    <citation type="submission" date="2020-08" db="EMBL/GenBank/DDBJ databases">
        <title>Genome public.</title>
        <authorList>
            <person name="Liu C."/>
            <person name="Sun Q."/>
        </authorList>
    </citation>
    <scope>NUCLEOTIDE SEQUENCE</scope>
    <source>
        <strain evidence="1">NSJ-23</strain>
    </source>
</reference>
<dbReference type="EMBL" id="JACOPO010000001">
    <property type="protein sequence ID" value="MBC5721592.1"/>
    <property type="molecule type" value="Genomic_DNA"/>
</dbReference>
<gene>
    <name evidence="1" type="ORF">H8S11_01970</name>
</gene>
<evidence type="ECO:0000313" key="2">
    <source>
        <dbReference type="Proteomes" id="UP000628736"/>
    </source>
</evidence>
<comment type="caution">
    <text evidence="1">The sequence shown here is derived from an EMBL/GenBank/DDBJ whole genome shotgun (WGS) entry which is preliminary data.</text>
</comment>
<organism evidence="1 2">
    <name type="scientific">Flintibacter hominis</name>
    <dbReference type="NCBI Taxonomy" id="2763048"/>
    <lineage>
        <taxon>Bacteria</taxon>
        <taxon>Bacillati</taxon>
        <taxon>Bacillota</taxon>
        <taxon>Clostridia</taxon>
        <taxon>Eubacteriales</taxon>
        <taxon>Flintibacter</taxon>
    </lineage>
</organism>
<proteinExistence type="predicted"/>
<keyword evidence="2" id="KW-1185">Reference proteome</keyword>
<name>A0A8J6J7Y3_9FIRM</name>
<protein>
    <recommendedName>
        <fullName evidence="3">RiboL-PSP-HEPN domain-containing protein</fullName>
    </recommendedName>
</protein>
<dbReference type="RefSeq" id="WP_186851993.1">
    <property type="nucleotide sequence ID" value="NZ_JACOPO010000001.1"/>
</dbReference>
<dbReference type="Proteomes" id="UP000628736">
    <property type="component" value="Unassembled WGS sequence"/>
</dbReference>
<accession>A0A8J6J7Y3</accession>